<accession>I7M674</accession>
<dbReference type="EMBL" id="GG662490">
    <property type="protein sequence ID" value="EAR84489.2"/>
    <property type="molecule type" value="Genomic_DNA"/>
</dbReference>
<keyword evidence="1" id="KW-0812">Transmembrane</keyword>
<keyword evidence="2" id="KW-1185">Reference proteome</keyword>
<keyword evidence="1" id="KW-0472">Membrane</keyword>
<reference evidence="2" key="1">
    <citation type="journal article" date="2006" name="PLoS Biol.">
        <title>Macronuclear genome sequence of the ciliate Tetrahymena thermophila, a model eukaryote.</title>
        <authorList>
            <person name="Eisen J.A."/>
            <person name="Coyne R.S."/>
            <person name="Wu M."/>
            <person name="Wu D."/>
            <person name="Thiagarajan M."/>
            <person name="Wortman J.R."/>
            <person name="Badger J.H."/>
            <person name="Ren Q."/>
            <person name="Amedeo P."/>
            <person name="Jones K.M."/>
            <person name="Tallon L.J."/>
            <person name="Delcher A.L."/>
            <person name="Salzberg S.L."/>
            <person name="Silva J.C."/>
            <person name="Haas B.J."/>
            <person name="Majoros W.H."/>
            <person name="Farzad M."/>
            <person name="Carlton J.M."/>
            <person name="Smith R.K. Jr."/>
            <person name="Garg J."/>
            <person name="Pearlman R.E."/>
            <person name="Karrer K.M."/>
            <person name="Sun L."/>
            <person name="Manning G."/>
            <person name="Elde N.C."/>
            <person name="Turkewitz A.P."/>
            <person name="Asai D.J."/>
            <person name="Wilkes D.E."/>
            <person name="Wang Y."/>
            <person name="Cai H."/>
            <person name="Collins K."/>
            <person name="Stewart B.A."/>
            <person name="Lee S.R."/>
            <person name="Wilamowska K."/>
            <person name="Weinberg Z."/>
            <person name="Ruzzo W.L."/>
            <person name="Wloga D."/>
            <person name="Gaertig J."/>
            <person name="Frankel J."/>
            <person name="Tsao C.-C."/>
            <person name="Gorovsky M.A."/>
            <person name="Keeling P.J."/>
            <person name="Waller R.F."/>
            <person name="Patron N.J."/>
            <person name="Cherry J.M."/>
            <person name="Stover N.A."/>
            <person name="Krieger C.J."/>
            <person name="del Toro C."/>
            <person name="Ryder H.F."/>
            <person name="Williamson S.C."/>
            <person name="Barbeau R.A."/>
            <person name="Hamilton E.P."/>
            <person name="Orias E."/>
        </authorList>
    </citation>
    <scope>NUCLEOTIDE SEQUENCE [LARGE SCALE GENOMIC DNA]</scope>
    <source>
        <strain evidence="2">SB210</strain>
    </source>
</reference>
<dbReference type="Proteomes" id="UP000009168">
    <property type="component" value="Unassembled WGS sequence"/>
</dbReference>
<sequence length="238" mass="28316">MQNLSINLMHMLQECKKFCTIMLKLSPRDIYSQKYQKLPILILYCITEIYHIFTTIVNLYSGTEVKVWFIYKILKKSYFQDYSGYIDYIKDRIKEKGESCQFDEVAKKIGLYQIDSVFNQLYPYFQDYNDCIFILFKNEMEEVLGEMIKKYREKNSEITKTTPRVSQRQDLSQVDEVKFQICENILTGTLTSINEKKPPDIGSKYLDDLTQSIHLIQNQVQYFQPCSAYSYFKSCENE</sequence>
<protein>
    <submittedName>
        <fullName evidence="1">Transmembrane protein, putative</fullName>
    </submittedName>
</protein>
<dbReference type="RefSeq" id="XP_001032152.2">
    <property type="nucleotide sequence ID" value="XM_001032152.2"/>
</dbReference>
<dbReference type="AlphaFoldDB" id="I7M674"/>
<dbReference type="InParanoid" id="I7M674"/>
<evidence type="ECO:0000313" key="2">
    <source>
        <dbReference type="Proteomes" id="UP000009168"/>
    </source>
</evidence>
<evidence type="ECO:0000313" key="1">
    <source>
        <dbReference type="EMBL" id="EAR84489.2"/>
    </source>
</evidence>
<proteinExistence type="predicted"/>
<dbReference type="KEGG" id="tet:TTHERM_00691870"/>
<name>I7M674_TETTS</name>
<organism evidence="1 2">
    <name type="scientific">Tetrahymena thermophila (strain SB210)</name>
    <dbReference type="NCBI Taxonomy" id="312017"/>
    <lineage>
        <taxon>Eukaryota</taxon>
        <taxon>Sar</taxon>
        <taxon>Alveolata</taxon>
        <taxon>Ciliophora</taxon>
        <taxon>Intramacronucleata</taxon>
        <taxon>Oligohymenophorea</taxon>
        <taxon>Hymenostomatida</taxon>
        <taxon>Tetrahymenina</taxon>
        <taxon>Tetrahymenidae</taxon>
        <taxon>Tetrahymena</taxon>
    </lineage>
</organism>
<dbReference type="GeneID" id="7830827"/>
<gene>
    <name evidence="1" type="ORF">TTHERM_00691870</name>
</gene>